<evidence type="ECO:0000313" key="1">
    <source>
        <dbReference type="EMBL" id="KAK4764624.1"/>
    </source>
</evidence>
<organism evidence="1 2">
    <name type="scientific">Trapa natans</name>
    <name type="common">Water chestnut</name>
    <dbReference type="NCBI Taxonomy" id="22666"/>
    <lineage>
        <taxon>Eukaryota</taxon>
        <taxon>Viridiplantae</taxon>
        <taxon>Streptophyta</taxon>
        <taxon>Embryophyta</taxon>
        <taxon>Tracheophyta</taxon>
        <taxon>Spermatophyta</taxon>
        <taxon>Magnoliopsida</taxon>
        <taxon>eudicotyledons</taxon>
        <taxon>Gunneridae</taxon>
        <taxon>Pentapetalae</taxon>
        <taxon>rosids</taxon>
        <taxon>malvids</taxon>
        <taxon>Myrtales</taxon>
        <taxon>Lythraceae</taxon>
        <taxon>Trapa</taxon>
    </lineage>
</organism>
<comment type="caution">
    <text evidence="1">The sequence shown here is derived from an EMBL/GenBank/DDBJ whole genome shotgun (WGS) entry which is preliminary data.</text>
</comment>
<dbReference type="EMBL" id="JAXQNO010000023">
    <property type="protein sequence ID" value="KAK4764624.1"/>
    <property type="molecule type" value="Genomic_DNA"/>
</dbReference>
<dbReference type="AlphaFoldDB" id="A0AAN7KGM4"/>
<gene>
    <name evidence="1" type="ORF">SAY86_025714</name>
</gene>
<evidence type="ECO:0000313" key="2">
    <source>
        <dbReference type="Proteomes" id="UP001346149"/>
    </source>
</evidence>
<reference evidence="1 2" key="1">
    <citation type="journal article" date="2023" name="Hortic Res">
        <title>Pangenome of water caltrop reveals structural variations and asymmetric subgenome divergence after allopolyploidization.</title>
        <authorList>
            <person name="Zhang X."/>
            <person name="Chen Y."/>
            <person name="Wang L."/>
            <person name="Yuan Y."/>
            <person name="Fang M."/>
            <person name="Shi L."/>
            <person name="Lu R."/>
            <person name="Comes H.P."/>
            <person name="Ma Y."/>
            <person name="Chen Y."/>
            <person name="Huang G."/>
            <person name="Zhou Y."/>
            <person name="Zheng Z."/>
            <person name="Qiu Y."/>
        </authorList>
    </citation>
    <scope>NUCLEOTIDE SEQUENCE [LARGE SCALE GENOMIC DNA]</scope>
    <source>
        <strain evidence="1">F231</strain>
    </source>
</reference>
<name>A0AAN7KGM4_TRANT</name>
<accession>A0AAN7KGM4</accession>
<sequence>MSSLPKLACGPTIGSVPYNQTTFPSHSLRLYLQGRLGVKEMVYQPDYKERDRFLMTTSPDQLDIIRLPDHELDRLPPCRRSEILPVEGNGLSCTPADGGRYTQ</sequence>
<protein>
    <submittedName>
        <fullName evidence="1">Uncharacterized protein</fullName>
    </submittedName>
</protein>
<proteinExistence type="predicted"/>
<dbReference type="Proteomes" id="UP001346149">
    <property type="component" value="Unassembled WGS sequence"/>
</dbReference>
<keyword evidence="2" id="KW-1185">Reference proteome</keyword>